<dbReference type="GO" id="GO:0003723">
    <property type="term" value="F:RNA binding"/>
    <property type="evidence" value="ECO:0007669"/>
    <property type="project" value="InterPro"/>
</dbReference>
<dbReference type="Proteomes" id="UP000004491">
    <property type="component" value="Unassembled WGS sequence"/>
</dbReference>
<proteinExistence type="predicted"/>
<evidence type="ECO:0000313" key="6">
    <source>
        <dbReference type="Proteomes" id="UP000004491"/>
    </source>
</evidence>
<feature type="domain" description="tRNA/rRNA methyltransferase SpoU type" evidence="4">
    <location>
        <begin position="51"/>
        <end position="187"/>
    </location>
</feature>
<gene>
    <name evidence="5" type="ORF">Rifp1Sym_ab00290</name>
</gene>
<dbReference type="Gene3D" id="3.40.1280.10">
    <property type="match status" value="1"/>
</dbReference>
<dbReference type="EMBL" id="AFOC01000002">
    <property type="protein sequence ID" value="EGV52803.1"/>
    <property type="molecule type" value="Genomic_DNA"/>
</dbReference>
<dbReference type="GO" id="GO:0008173">
    <property type="term" value="F:RNA methyltransferase activity"/>
    <property type="evidence" value="ECO:0007669"/>
    <property type="project" value="InterPro"/>
</dbReference>
<dbReference type="PANTHER" id="PTHR46429:SF1">
    <property type="entry name" value="23S RRNA (GUANOSINE-2'-O-)-METHYLTRANSFERASE RLMB"/>
    <property type="match status" value="1"/>
</dbReference>
<dbReference type="CDD" id="cd18096">
    <property type="entry name" value="SpoU-like"/>
    <property type="match status" value="1"/>
</dbReference>
<dbReference type="AlphaFoldDB" id="G2D990"/>
<evidence type="ECO:0000256" key="3">
    <source>
        <dbReference type="SAM" id="MobiDB-lite"/>
    </source>
</evidence>
<dbReference type="GO" id="GO:0032259">
    <property type="term" value="P:methylation"/>
    <property type="evidence" value="ECO:0007669"/>
    <property type="project" value="UniProtKB-KW"/>
</dbReference>
<dbReference type="Pfam" id="PF00588">
    <property type="entry name" value="SpoU_methylase"/>
    <property type="match status" value="1"/>
</dbReference>
<dbReference type="SUPFAM" id="SSF75217">
    <property type="entry name" value="alpha/beta knot"/>
    <property type="match status" value="1"/>
</dbReference>
<sequence>MRTSGQNVSWRAMLRQRKSKRERRESRDQALARYIKQKNRNLLAQPGPHDFIIVLDHMKAGFNVAKIFRSAEAFGAHEIHLVNIGPFDPSPAKGSFKKVPARFFERFEESHAELKRRGYQLITLDAGCGDSLIDTPLPQKCAFVLGHEEFGHSFEPEEYPDIGCLSIPQFGQVESLNVAVAASVVMFEYVRQHAAEDQSLRRP</sequence>
<dbReference type="InterPro" id="IPR004441">
    <property type="entry name" value="rRNA_MeTrfase_TrmH"/>
</dbReference>
<dbReference type="InterPro" id="IPR001537">
    <property type="entry name" value="SpoU_MeTrfase"/>
</dbReference>
<evidence type="ECO:0000259" key="4">
    <source>
        <dbReference type="Pfam" id="PF00588"/>
    </source>
</evidence>
<dbReference type="InterPro" id="IPR029026">
    <property type="entry name" value="tRNA_m1G_MTases_N"/>
</dbReference>
<keyword evidence="6" id="KW-1185">Reference proteome</keyword>
<keyword evidence="1 5" id="KW-0489">Methyltransferase</keyword>
<name>G2D990_9GAMM</name>
<dbReference type="GO" id="GO:0006396">
    <property type="term" value="P:RNA processing"/>
    <property type="evidence" value="ECO:0007669"/>
    <property type="project" value="InterPro"/>
</dbReference>
<organism evidence="5 6">
    <name type="scientific">endosymbiont of Riftia pachyptila</name>
    <name type="common">vent Ph05</name>
    <dbReference type="NCBI Taxonomy" id="1048808"/>
    <lineage>
        <taxon>Bacteria</taxon>
        <taxon>Pseudomonadati</taxon>
        <taxon>Pseudomonadota</taxon>
        <taxon>Gammaproteobacteria</taxon>
        <taxon>sulfur-oxidizing symbionts</taxon>
    </lineage>
</organism>
<evidence type="ECO:0000256" key="1">
    <source>
        <dbReference type="ARBA" id="ARBA00022603"/>
    </source>
</evidence>
<dbReference type="InterPro" id="IPR029028">
    <property type="entry name" value="Alpha/beta_knot_MTases"/>
</dbReference>
<protein>
    <submittedName>
        <fullName evidence="5">Putative tRNA (Guanosine-2'-O-)-methyltransferase</fullName>
    </submittedName>
</protein>
<reference evidence="5" key="1">
    <citation type="journal article" date="2011" name="ISME J.">
        <title>The endosymbionts of the deep-sea tubeworms Riftia pachyptila and Tevnia jerichonana share an identical physiology as revealed by proteogenomic analyses.</title>
        <authorList>
            <person name="Gardebrecht A."/>
            <person name="Markert S."/>
            <person name="Felbeck H."/>
            <person name="Thuermer A."/>
            <person name="Albrecht D."/>
            <person name="Wollherr A."/>
            <person name="Kabisch J."/>
            <person name="Lehmann R."/>
            <person name="Daniel R."/>
            <person name="Liesegang H."/>
            <person name="Hecker M."/>
            <person name="Sievert S.M."/>
            <person name="Schweder T."/>
        </authorList>
    </citation>
    <scope>NUCLEOTIDE SEQUENCE [LARGE SCALE GENOMIC DNA]</scope>
</reference>
<feature type="region of interest" description="Disordered" evidence="3">
    <location>
        <begin position="1"/>
        <end position="27"/>
    </location>
</feature>
<evidence type="ECO:0000256" key="2">
    <source>
        <dbReference type="ARBA" id="ARBA00022679"/>
    </source>
</evidence>
<accession>G2D990</accession>
<dbReference type="PANTHER" id="PTHR46429">
    <property type="entry name" value="23S RRNA (GUANOSINE-2'-O-)-METHYLTRANSFERASE RLMB"/>
    <property type="match status" value="1"/>
</dbReference>
<keyword evidence="2 5" id="KW-0808">Transferase</keyword>
<evidence type="ECO:0000313" key="5">
    <source>
        <dbReference type="EMBL" id="EGV52803.1"/>
    </source>
</evidence>
<dbReference type="GO" id="GO:0005829">
    <property type="term" value="C:cytosol"/>
    <property type="evidence" value="ECO:0007669"/>
    <property type="project" value="TreeGrafter"/>
</dbReference>
<comment type="caution">
    <text evidence="5">The sequence shown here is derived from an EMBL/GenBank/DDBJ whole genome shotgun (WGS) entry which is preliminary data.</text>
</comment>